<accession>A0ABS4G880</accession>
<organism evidence="1 2">
    <name type="scientific">Youngiibacter multivorans</name>
    <dbReference type="NCBI Taxonomy" id="937251"/>
    <lineage>
        <taxon>Bacteria</taxon>
        <taxon>Bacillati</taxon>
        <taxon>Bacillota</taxon>
        <taxon>Clostridia</taxon>
        <taxon>Eubacteriales</taxon>
        <taxon>Clostridiaceae</taxon>
        <taxon>Youngiibacter</taxon>
    </lineage>
</organism>
<gene>
    <name evidence="1" type="ORF">J2Z34_003259</name>
</gene>
<dbReference type="RefSeq" id="WP_209460905.1">
    <property type="nucleotide sequence ID" value="NZ_JAGGKC010000038.1"/>
</dbReference>
<sequence>MSRVVYYHKNFKILRVGLTDYVVVRKHQSSYSQHSHLKSLHGAINLIKLIDSGLLPESDYLKESARRILRDKEFYSLKPAQGFY</sequence>
<evidence type="ECO:0000313" key="2">
    <source>
        <dbReference type="Proteomes" id="UP001519271"/>
    </source>
</evidence>
<proteinExistence type="predicted"/>
<dbReference type="EMBL" id="JAGGKC010000038">
    <property type="protein sequence ID" value="MBP1920744.1"/>
    <property type="molecule type" value="Genomic_DNA"/>
</dbReference>
<comment type="caution">
    <text evidence="1">The sequence shown here is derived from an EMBL/GenBank/DDBJ whole genome shotgun (WGS) entry which is preliminary data.</text>
</comment>
<name>A0ABS4G880_9CLOT</name>
<keyword evidence="2" id="KW-1185">Reference proteome</keyword>
<evidence type="ECO:0000313" key="1">
    <source>
        <dbReference type="EMBL" id="MBP1920744.1"/>
    </source>
</evidence>
<protein>
    <submittedName>
        <fullName evidence="1">Uncharacterized protein</fullName>
    </submittedName>
</protein>
<reference evidence="1 2" key="1">
    <citation type="submission" date="2021-03" db="EMBL/GenBank/DDBJ databases">
        <title>Genomic Encyclopedia of Type Strains, Phase IV (KMG-IV): sequencing the most valuable type-strain genomes for metagenomic binning, comparative biology and taxonomic classification.</title>
        <authorList>
            <person name="Goeker M."/>
        </authorList>
    </citation>
    <scope>NUCLEOTIDE SEQUENCE [LARGE SCALE GENOMIC DNA]</scope>
    <source>
        <strain evidence="1 2">DSM 6139</strain>
    </source>
</reference>
<dbReference type="Proteomes" id="UP001519271">
    <property type="component" value="Unassembled WGS sequence"/>
</dbReference>